<dbReference type="RefSeq" id="WP_168039352.1">
    <property type="nucleotide sequence ID" value="NZ_JAATJH010000006.1"/>
</dbReference>
<reference evidence="1 2" key="1">
    <citation type="submission" date="2020-03" db="EMBL/GenBank/DDBJ databases">
        <title>Genomic Encyclopedia of Type Strains, Phase IV (KMG-IV): sequencing the most valuable type-strain genomes for metagenomic binning, comparative biology and taxonomic classification.</title>
        <authorList>
            <person name="Goeker M."/>
        </authorList>
    </citation>
    <scope>NUCLEOTIDE SEQUENCE [LARGE SCALE GENOMIC DNA]</scope>
    <source>
        <strain evidence="1 2">DSM 105096</strain>
    </source>
</reference>
<evidence type="ECO:0000313" key="2">
    <source>
        <dbReference type="Proteomes" id="UP000770785"/>
    </source>
</evidence>
<sequence>MPTFALCKVELPIHAPVSVYWLEVDGRAPYLTFEKKMLKAGNKKELSRLAVYLEELAYGRSLPNNAIKELRGVPAEDTWREFELRVKQLRLYYFLLPPDGRVIVLGQIKKGDKEQAKAIAELRQLKAGFKAAYGAGQTTNEEE</sequence>
<evidence type="ECO:0008006" key="3">
    <source>
        <dbReference type="Google" id="ProtNLM"/>
    </source>
</evidence>
<evidence type="ECO:0000313" key="1">
    <source>
        <dbReference type="EMBL" id="NJC27859.1"/>
    </source>
</evidence>
<dbReference type="EMBL" id="JAATJH010000006">
    <property type="protein sequence ID" value="NJC27859.1"/>
    <property type="molecule type" value="Genomic_DNA"/>
</dbReference>
<gene>
    <name evidence="1" type="ORF">GGR27_003377</name>
</gene>
<name>A0ABX0XG24_9BACT</name>
<keyword evidence="2" id="KW-1185">Reference proteome</keyword>
<dbReference type="Proteomes" id="UP000770785">
    <property type="component" value="Unassembled WGS sequence"/>
</dbReference>
<accession>A0ABX0XG24</accession>
<protein>
    <recommendedName>
        <fullName evidence="3">Type II toxin-antitoxin system RelE/ParE family toxin</fullName>
    </recommendedName>
</protein>
<organism evidence="1 2">
    <name type="scientific">Neolewinella antarctica</name>
    <dbReference type="NCBI Taxonomy" id="442734"/>
    <lineage>
        <taxon>Bacteria</taxon>
        <taxon>Pseudomonadati</taxon>
        <taxon>Bacteroidota</taxon>
        <taxon>Saprospiria</taxon>
        <taxon>Saprospirales</taxon>
        <taxon>Lewinellaceae</taxon>
        <taxon>Neolewinella</taxon>
    </lineage>
</organism>
<proteinExistence type="predicted"/>
<comment type="caution">
    <text evidence="1">The sequence shown here is derived from an EMBL/GenBank/DDBJ whole genome shotgun (WGS) entry which is preliminary data.</text>
</comment>